<dbReference type="AlphaFoldDB" id="M8E3K6"/>
<dbReference type="InterPro" id="IPR046748">
    <property type="entry name" value="HipA_2"/>
</dbReference>
<dbReference type="STRING" id="1300222.I532_07645"/>
<protein>
    <recommendedName>
        <fullName evidence="1">HipA-like kinase domain-containing protein</fullName>
    </recommendedName>
</protein>
<dbReference type="EMBL" id="APBN01000002">
    <property type="protein sequence ID" value="EMT53871.1"/>
    <property type="molecule type" value="Genomic_DNA"/>
</dbReference>
<dbReference type="Proteomes" id="UP000012081">
    <property type="component" value="Unassembled WGS sequence"/>
</dbReference>
<organism evidence="2 3">
    <name type="scientific">Brevibacillus borstelensis AK1</name>
    <dbReference type="NCBI Taxonomy" id="1300222"/>
    <lineage>
        <taxon>Bacteria</taxon>
        <taxon>Bacillati</taxon>
        <taxon>Bacillota</taxon>
        <taxon>Bacilli</taxon>
        <taxon>Bacillales</taxon>
        <taxon>Paenibacillaceae</taxon>
        <taxon>Brevibacillus</taxon>
    </lineage>
</organism>
<comment type="caution">
    <text evidence="2">The sequence shown here is derived from an EMBL/GenBank/DDBJ whole genome shotgun (WGS) entry which is preliminary data.</text>
</comment>
<dbReference type="RefSeq" id="WP_003387419.1">
    <property type="nucleotide sequence ID" value="NZ_APBN01000002.1"/>
</dbReference>
<reference evidence="2 3" key="1">
    <citation type="submission" date="2013-03" db="EMBL/GenBank/DDBJ databases">
        <title>Assembly of a new bacterial strain Brevibacillus borstelensis AK1.</title>
        <authorList>
            <person name="Rajan I."/>
            <person name="PoliReddy D."/>
            <person name="Sugumar T."/>
            <person name="Rathinam K."/>
            <person name="Alqarawi S."/>
            <person name="Khalil A.B."/>
            <person name="Sivakumar N."/>
        </authorList>
    </citation>
    <scope>NUCLEOTIDE SEQUENCE [LARGE SCALE GENOMIC DNA]</scope>
    <source>
        <strain evidence="2 3">AK1</strain>
    </source>
</reference>
<evidence type="ECO:0000259" key="1">
    <source>
        <dbReference type="Pfam" id="PF20613"/>
    </source>
</evidence>
<dbReference type="PATRIC" id="fig|1300222.3.peg.1574"/>
<gene>
    <name evidence="2" type="ORF">I532_07645</name>
</gene>
<sequence>MRWKYAGRMKRETRKKVWKVRDKRGNIGFFKYPYKRTKKSRKHRQMIVNEYLANSLAKSLGFPVANFKPAMVSGPDRRKVRGYISRRVNAKEVITWERAKKEVKYCPEWFVNDIKRLAQVIVFDAWILNKDRTSVNLVLYRDSTKEKYNWYLIDHGSALLGSPTNSPFARVKGFKHPQLKKSMRIPTGMKKVVLSNRSAVDEMVNRIQGLPESEITRAIDTVPKQLALTKRKKEFLRRLLQYRQKCIDLIMLDILDQIKQNKPGLL</sequence>
<name>M8E3K6_9BACL</name>
<evidence type="ECO:0000313" key="3">
    <source>
        <dbReference type="Proteomes" id="UP000012081"/>
    </source>
</evidence>
<proteinExistence type="predicted"/>
<dbReference type="Gene3D" id="1.10.1070.20">
    <property type="match status" value="1"/>
</dbReference>
<dbReference type="Pfam" id="PF20613">
    <property type="entry name" value="HipA_2"/>
    <property type="match status" value="1"/>
</dbReference>
<evidence type="ECO:0000313" key="2">
    <source>
        <dbReference type="EMBL" id="EMT53871.1"/>
    </source>
</evidence>
<accession>M8E3K6</accession>
<feature type="domain" description="HipA-like kinase" evidence="1">
    <location>
        <begin position="38"/>
        <end position="176"/>
    </location>
</feature>
<keyword evidence="3" id="KW-1185">Reference proteome</keyword>